<dbReference type="InterPro" id="IPR050288">
    <property type="entry name" value="Cellulose_deg_GH3"/>
</dbReference>
<reference evidence="6 7" key="1">
    <citation type="journal article" date="2013" name="ISME J.">
        <title>A metabolic model for members of the genus Tetrasphaera involved in enhanced biological phosphorus removal.</title>
        <authorList>
            <person name="Kristiansen R."/>
            <person name="Nguyen H.T.T."/>
            <person name="Saunders A.M."/>
            <person name="Nielsen J.L."/>
            <person name="Wimmer R."/>
            <person name="Le V.Q."/>
            <person name="McIlroy S.J."/>
            <person name="Petrovski S."/>
            <person name="Seviour R.J."/>
            <person name="Calteau A."/>
            <person name="Nielsen K.L."/>
            <person name="Nielsen P.H."/>
        </authorList>
    </citation>
    <scope>NUCLEOTIDE SEQUENCE [LARGE SCALE GENOMIC DNA]</scope>
    <source>
        <strain evidence="6 7">T1-X7</strain>
    </source>
</reference>
<dbReference type="InterPro" id="IPR019800">
    <property type="entry name" value="Glyco_hydro_3_AS"/>
</dbReference>
<organism evidence="6 7">
    <name type="scientific">Nostocoides japonicum T1-X7</name>
    <dbReference type="NCBI Taxonomy" id="1194083"/>
    <lineage>
        <taxon>Bacteria</taxon>
        <taxon>Bacillati</taxon>
        <taxon>Actinomycetota</taxon>
        <taxon>Actinomycetes</taxon>
        <taxon>Micrococcales</taxon>
        <taxon>Intrasporangiaceae</taxon>
        <taxon>Nostocoides</taxon>
    </lineage>
</organism>
<dbReference type="InterPro" id="IPR013783">
    <property type="entry name" value="Ig-like_fold"/>
</dbReference>
<dbReference type="PANTHER" id="PTHR42715">
    <property type="entry name" value="BETA-GLUCOSIDASE"/>
    <property type="match status" value="1"/>
</dbReference>
<dbReference type="InterPro" id="IPR036962">
    <property type="entry name" value="Glyco_hydro_3_N_sf"/>
</dbReference>
<protein>
    <submittedName>
        <fullName evidence="6">Putative beta-glucosidase (Glycosyl hydrolase,family3)</fullName>
        <ecNumber evidence="6">3.2.1.21</ecNumber>
    </submittedName>
</protein>
<dbReference type="SUPFAM" id="SSF52279">
    <property type="entry name" value="Beta-D-glucan exohydrolase, C-terminal domain"/>
    <property type="match status" value="1"/>
</dbReference>
<dbReference type="STRING" id="1194083.BN12_1350010"/>
<evidence type="ECO:0000256" key="3">
    <source>
        <dbReference type="ARBA" id="ARBA00023277"/>
    </source>
</evidence>
<dbReference type="Pfam" id="PF01915">
    <property type="entry name" value="Glyco_hydro_3_C"/>
    <property type="match status" value="1"/>
</dbReference>
<dbReference type="GO" id="GO:0005975">
    <property type="term" value="P:carbohydrate metabolic process"/>
    <property type="evidence" value="ECO:0007669"/>
    <property type="project" value="InterPro"/>
</dbReference>
<dbReference type="Gene3D" id="2.60.120.260">
    <property type="entry name" value="Galactose-binding domain-like"/>
    <property type="match status" value="1"/>
</dbReference>
<name>A0A077LX89_9MICO</name>
<dbReference type="EMBL" id="CAJB01000041">
    <property type="protein sequence ID" value="CCH76599.1"/>
    <property type="molecule type" value="Genomic_DNA"/>
</dbReference>
<gene>
    <name evidence="6" type="primary">bglK</name>
    <name evidence="6" type="ORF">BN12_1350010</name>
</gene>
<comment type="similarity">
    <text evidence="1 4">Belongs to the glycosyl hydrolase 3 family.</text>
</comment>
<dbReference type="AlphaFoldDB" id="A0A077LX89"/>
<dbReference type="Gene3D" id="3.40.50.1700">
    <property type="entry name" value="Glycoside hydrolase family 3 C-terminal domain"/>
    <property type="match status" value="1"/>
</dbReference>
<keyword evidence="7" id="KW-1185">Reference proteome</keyword>
<dbReference type="SUPFAM" id="SSF51445">
    <property type="entry name" value="(Trans)glycosidases"/>
    <property type="match status" value="1"/>
</dbReference>
<keyword evidence="2 4" id="KW-0378">Hydrolase</keyword>
<dbReference type="RefSeq" id="WP_048553353.1">
    <property type="nucleotide sequence ID" value="NZ_HF570958.1"/>
</dbReference>
<evidence type="ECO:0000256" key="2">
    <source>
        <dbReference type="ARBA" id="ARBA00022801"/>
    </source>
</evidence>
<dbReference type="PRINTS" id="PR00133">
    <property type="entry name" value="GLHYDRLASE3"/>
</dbReference>
<dbReference type="PANTHER" id="PTHR42715:SF10">
    <property type="entry name" value="BETA-GLUCOSIDASE"/>
    <property type="match status" value="1"/>
</dbReference>
<proteinExistence type="inferred from homology"/>
<dbReference type="InterPro" id="IPR026891">
    <property type="entry name" value="Fn3-like"/>
</dbReference>
<keyword evidence="3" id="KW-0119">Carbohydrate metabolism</keyword>
<dbReference type="PROSITE" id="PS51820">
    <property type="entry name" value="PA14"/>
    <property type="match status" value="1"/>
</dbReference>
<dbReference type="InterPro" id="IPR036881">
    <property type="entry name" value="Glyco_hydro_3_C_sf"/>
</dbReference>
<dbReference type="EC" id="3.2.1.21" evidence="6"/>
<evidence type="ECO:0000256" key="4">
    <source>
        <dbReference type="RuleBase" id="RU361161"/>
    </source>
</evidence>
<dbReference type="Gene3D" id="3.20.20.300">
    <property type="entry name" value="Glycoside hydrolase, family 3, N-terminal domain"/>
    <property type="match status" value="1"/>
</dbReference>
<dbReference type="Pfam" id="PF14310">
    <property type="entry name" value="Fn3-like"/>
    <property type="match status" value="1"/>
</dbReference>
<dbReference type="OrthoDB" id="3187421at2"/>
<evidence type="ECO:0000256" key="1">
    <source>
        <dbReference type="ARBA" id="ARBA00005336"/>
    </source>
</evidence>
<dbReference type="InterPro" id="IPR001764">
    <property type="entry name" value="Glyco_hydro_3_N"/>
</dbReference>
<evidence type="ECO:0000259" key="5">
    <source>
        <dbReference type="PROSITE" id="PS51820"/>
    </source>
</evidence>
<evidence type="ECO:0000313" key="7">
    <source>
        <dbReference type="Proteomes" id="UP000035721"/>
    </source>
</evidence>
<evidence type="ECO:0000313" key="6">
    <source>
        <dbReference type="EMBL" id="CCH76599.1"/>
    </source>
</evidence>
<dbReference type="InterPro" id="IPR037524">
    <property type="entry name" value="PA14/GLEYA"/>
</dbReference>
<dbReference type="Proteomes" id="UP000035721">
    <property type="component" value="Unassembled WGS sequence"/>
</dbReference>
<accession>A0A077LX89</accession>
<dbReference type="InterPro" id="IPR002772">
    <property type="entry name" value="Glyco_hydro_3_C"/>
</dbReference>
<dbReference type="Pfam" id="PF00933">
    <property type="entry name" value="Glyco_hydro_3"/>
    <property type="match status" value="1"/>
</dbReference>
<comment type="caution">
    <text evidence="6">The sequence shown here is derived from an EMBL/GenBank/DDBJ whole genome shotgun (WGS) entry which is preliminary data.</text>
</comment>
<dbReference type="Gene3D" id="2.60.40.10">
    <property type="entry name" value="Immunoglobulins"/>
    <property type="match status" value="1"/>
</dbReference>
<dbReference type="PROSITE" id="PS00775">
    <property type="entry name" value="GLYCOSYL_HYDROL_F3"/>
    <property type="match status" value="1"/>
</dbReference>
<feature type="domain" description="PA14" evidence="5">
    <location>
        <begin position="413"/>
        <end position="562"/>
    </location>
</feature>
<dbReference type="GO" id="GO:0008422">
    <property type="term" value="F:beta-glucosidase activity"/>
    <property type="evidence" value="ECO:0007669"/>
    <property type="project" value="UniProtKB-EC"/>
</dbReference>
<dbReference type="InterPro" id="IPR017853">
    <property type="entry name" value="GH"/>
</dbReference>
<dbReference type="SMART" id="SM01217">
    <property type="entry name" value="Fn3_like"/>
    <property type="match status" value="1"/>
</dbReference>
<keyword evidence="4 6" id="KW-0326">Glycosidase</keyword>
<sequence>MSEVHSRDGERTEQELRARLARLDLATKVRLLSGRDHWSTYPAEEIGLRSIVLSDGTVGIRGVRWSEEDTSINTPSTPAVAATFDVEVAAAMGRVIGREARRKGVDVILGPVVNLQRSPFGGRHFEAFSEDPWLTAQLGAAMVVGMQAEGPATTVKHFVANEAETDRLTSNSVVAERVLRELYLAPFEEIVRAGGLGVMSAYNRVNGVLATDSDLVTDVLKGEWSFDGLVVSDWGAVRSVEDTARGGTDLAMPGPHTTWAAGLLDAVRAGRVAEDTIDDKVLRLLRLAARVGALDRIAPLVEVRSLPRPPVAESDEVRELLRRTAARGTVLLRNEGRTLPLDPSTLGSVALIGVGATTPRSNGGGSASVIAPATVSPLEALTAALPGARLRHAEGARPVSLVRTLTAANGTAPGGGGVALVEFLDAAGRVLGSELRDRLDTLIYGMGYPDGVPEDEVAAIRASTRLTVPRGGDYLFAGAGAGYATIIVDGETRFDAELVPINADAVIGMSLPPQAVVELAMTAGRPVDVVFTYTPARRTVAALRLGFDEVAPDDDALIDDAVEAARGADVALVFVGTSSEDEAEGFDRTTLRLPGRQDDLVSAVAAVNTRTVVVVSVGAPVLMPWRDDVAAIVLTWFGGQEMGPALADVLTGVAEPGGRLPVTFPAGEEGLPSPFPVEGDVVYSEGLDIGYRAHERSGREPAYAFGHGLGYTDWSVGGVAARETAAGVEITAQLANTGSRRGRQVVQVYASRRQSAVERPAMWYAGAAVRELPAGGVETVTIEIPRRLFEHWDVATGSWALEPGLFHLRVGTSSRELPQTAGITLT</sequence>